<dbReference type="PANTHER" id="PTHR37984">
    <property type="entry name" value="PROTEIN CBG26694"/>
    <property type="match status" value="1"/>
</dbReference>
<dbReference type="FunFam" id="1.10.340.70:FF:000001">
    <property type="entry name" value="Retrovirus-related Pol polyprotein from transposon gypsy-like Protein"/>
    <property type="match status" value="1"/>
</dbReference>
<evidence type="ECO:0000259" key="1">
    <source>
        <dbReference type="Pfam" id="PF17921"/>
    </source>
</evidence>
<reference evidence="2" key="2">
    <citation type="submission" date="2023-06" db="EMBL/GenBank/DDBJ databases">
        <authorList>
            <person name="Swenson N.G."/>
            <person name="Wegrzyn J.L."/>
            <person name="Mcevoy S.L."/>
        </authorList>
    </citation>
    <scope>NUCLEOTIDE SEQUENCE</scope>
    <source>
        <strain evidence="2">NS2018</strain>
        <tissue evidence="2">Leaf</tissue>
    </source>
</reference>
<reference evidence="2" key="1">
    <citation type="journal article" date="2022" name="Plant J.">
        <title>Strategies of tolerance reflected in two North American maple genomes.</title>
        <authorList>
            <person name="McEvoy S.L."/>
            <person name="Sezen U.U."/>
            <person name="Trouern-Trend A."/>
            <person name="McMahon S.M."/>
            <person name="Schaberg P.G."/>
            <person name="Yang J."/>
            <person name="Wegrzyn J.L."/>
            <person name="Swenson N.G."/>
        </authorList>
    </citation>
    <scope>NUCLEOTIDE SEQUENCE</scope>
    <source>
        <strain evidence="2">NS2018</strain>
    </source>
</reference>
<organism evidence="2 3">
    <name type="scientific">Acer saccharum</name>
    <name type="common">Sugar maple</name>
    <dbReference type="NCBI Taxonomy" id="4024"/>
    <lineage>
        <taxon>Eukaryota</taxon>
        <taxon>Viridiplantae</taxon>
        <taxon>Streptophyta</taxon>
        <taxon>Embryophyta</taxon>
        <taxon>Tracheophyta</taxon>
        <taxon>Spermatophyta</taxon>
        <taxon>Magnoliopsida</taxon>
        <taxon>eudicotyledons</taxon>
        <taxon>Gunneridae</taxon>
        <taxon>Pentapetalae</taxon>
        <taxon>rosids</taxon>
        <taxon>malvids</taxon>
        <taxon>Sapindales</taxon>
        <taxon>Sapindaceae</taxon>
        <taxon>Hippocastanoideae</taxon>
        <taxon>Acereae</taxon>
        <taxon>Acer</taxon>
    </lineage>
</organism>
<evidence type="ECO:0000313" key="2">
    <source>
        <dbReference type="EMBL" id="KAK0603851.1"/>
    </source>
</evidence>
<sequence length="173" mass="19922">MSSQHKVSSRHASWAAYLQQFTFVIKHKSGVSNRAADALSQRRNLLVDMRVKVLGFDSFQDLYSLDSFFAVVLKRIEDNQPSDFVLHEGFIFKGNQLCIPNCSLRAKIIQELHDKGHVGRDRTFQLVSVSYFWPTMRKEVGRFVERCRVCQVSKGSASNARLYMPLPIPEQPW</sequence>
<keyword evidence="3" id="KW-1185">Reference proteome</keyword>
<dbReference type="EMBL" id="JAUESC010000002">
    <property type="protein sequence ID" value="KAK0603851.1"/>
    <property type="molecule type" value="Genomic_DNA"/>
</dbReference>
<name>A0AA39W6W4_ACESA</name>
<dbReference type="InterPro" id="IPR041588">
    <property type="entry name" value="Integrase_H2C2"/>
</dbReference>
<protein>
    <recommendedName>
        <fullName evidence="1">Integrase zinc-binding domain-containing protein</fullName>
    </recommendedName>
</protein>
<dbReference type="AlphaFoldDB" id="A0AA39W6W4"/>
<feature type="domain" description="Integrase zinc-binding" evidence="1">
    <location>
        <begin position="102"/>
        <end position="154"/>
    </location>
</feature>
<proteinExistence type="predicted"/>
<accession>A0AA39W6W4</accession>
<gene>
    <name evidence="2" type="ORF">LWI29_009371</name>
</gene>
<dbReference type="Proteomes" id="UP001168877">
    <property type="component" value="Unassembled WGS sequence"/>
</dbReference>
<dbReference type="InterPro" id="IPR050951">
    <property type="entry name" value="Retrovirus_Pol_polyprotein"/>
</dbReference>
<evidence type="ECO:0000313" key="3">
    <source>
        <dbReference type="Proteomes" id="UP001168877"/>
    </source>
</evidence>
<dbReference type="PANTHER" id="PTHR37984:SF5">
    <property type="entry name" value="PROTEIN NYNRIN-LIKE"/>
    <property type="match status" value="1"/>
</dbReference>
<comment type="caution">
    <text evidence="2">The sequence shown here is derived from an EMBL/GenBank/DDBJ whole genome shotgun (WGS) entry which is preliminary data.</text>
</comment>
<dbReference type="Gene3D" id="1.10.340.70">
    <property type="match status" value="1"/>
</dbReference>
<dbReference type="Pfam" id="PF17921">
    <property type="entry name" value="Integrase_H2C2"/>
    <property type="match status" value="1"/>
</dbReference>